<evidence type="ECO:0000256" key="1">
    <source>
        <dbReference type="SAM" id="SignalP"/>
    </source>
</evidence>
<sequence>MSALLTWVTLSLLLANEFWYIKIECLKEPKHFLLSRFAPYFLCPSSLLSFEEEEGLFQGSGVCTCAVPHPSVHRFGWTTRWGWGGICSGNEVGPLREGEMDCPPIRAADQFYLVYGILDETEWKGGRNKEDCEGGGSGINK</sequence>
<reference evidence="2 3" key="1">
    <citation type="submission" date="2021-06" db="EMBL/GenBank/DDBJ databases">
        <title>Caerostris darwini draft genome.</title>
        <authorList>
            <person name="Kono N."/>
            <person name="Arakawa K."/>
        </authorList>
    </citation>
    <scope>NUCLEOTIDE SEQUENCE [LARGE SCALE GENOMIC DNA]</scope>
</reference>
<evidence type="ECO:0000313" key="2">
    <source>
        <dbReference type="EMBL" id="GIY56425.1"/>
    </source>
</evidence>
<keyword evidence="1" id="KW-0732">Signal</keyword>
<dbReference type="EMBL" id="BPLQ01011198">
    <property type="protein sequence ID" value="GIY56425.1"/>
    <property type="molecule type" value="Genomic_DNA"/>
</dbReference>
<protein>
    <submittedName>
        <fullName evidence="2">Uncharacterized protein</fullName>
    </submittedName>
</protein>
<feature type="chain" id="PRO_5043943738" evidence="1">
    <location>
        <begin position="16"/>
        <end position="141"/>
    </location>
</feature>
<accession>A0AAV4UF27</accession>
<feature type="signal peptide" evidence="1">
    <location>
        <begin position="1"/>
        <end position="15"/>
    </location>
</feature>
<gene>
    <name evidence="2" type="ORF">CDAR_62661</name>
</gene>
<dbReference type="AlphaFoldDB" id="A0AAV4UF27"/>
<organism evidence="2 3">
    <name type="scientific">Caerostris darwini</name>
    <dbReference type="NCBI Taxonomy" id="1538125"/>
    <lineage>
        <taxon>Eukaryota</taxon>
        <taxon>Metazoa</taxon>
        <taxon>Ecdysozoa</taxon>
        <taxon>Arthropoda</taxon>
        <taxon>Chelicerata</taxon>
        <taxon>Arachnida</taxon>
        <taxon>Araneae</taxon>
        <taxon>Araneomorphae</taxon>
        <taxon>Entelegynae</taxon>
        <taxon>Araneoidea</taxon>
        <taxon>Araneidae</taxon>
        <taxon>Caerostris</taxon>
    </lineage>
</organism>
<evidence type="ECO:0000313" key="3">
    <source>
        <dbReference type="Proteomes" id="UP001054837"/>
    </source>
</evidence>
<name>A0AAV4UF27_9ARAC</name>
<proteinExistence type="predicted"/>
<keyword evidence="3" id="KW-1185">Reference proteome</keyword>
<dbReference type="Proteomes" id="UP001054837">
    <property type="component" value="Unassembled WGS sequence"/>
</dbReference>
<comment type="caution">
    <text evidence="2">The sequence shown here is derived from an EMBL/GenBank/DDBJ whole genome shotgun (WGS) entry which is preliminary data.</text>
</comment>